<reference evidence="2" key="1">
    <citation type="submission" date="2022-06" db="EMBL/GenBank/DDBJ databases">
        <title>Genomic Encyclopedia of Archaeal and Bacterial Type Strains, Phase II (KMG-II): from individual species to whole genera.</title>
        <authorList>
            <person name="Goeker M."/>
        </authorList>
    </citation>
    <scope>NUCLEOTIDE SEQUENCE</scope>
    <source>
        <strain evidence="2">DSM 43935</strain>
    </source>
</reference>
<gene>
    <name evidence="2" type="ORF">LX83_006614</name>
</gene>
<feature type="chain" id="PRO_5041996246" description="Lipoprotein" evidence="1">
    <location>
        <begin position="22"/>
        <end position="324"/>
    </location>
</feature>
<evidence type="ECO:0008006" key="4">
    <source>
        <dbReference type="Google" id="ProtNLM"/>
    </source>
</evidence>
<name>A0AAE3GLB6_9PSEU</name>
<evidence type="ECO:0000313" key="3">
    <source>
        <dbReference type="Proteomes" id="UP001206128"/>
    </source>
</evidence>
<evidence type="ECO:0000256" key="1">
    <source>
        <dbReference type="SAM" id="SignalP"/>
    </source>
</evidence>
<accession>A0AAE3GLB6</accession>
<keyword evidence="1" id="KW-0732">Signal</keyword>
<dbReference type="Proteomes" id="UP001206128">
    <property type="component" value="Unassembled WGS sequence"/>
</dbReference>
<protein>
    <recommendedName>
        <fullName evidence="4">Lipoprotein</fullName>
    </recommendedName>
</protein>
<feature type="signal peptide" evidence="1">
    <location>
        <begin position="1"/>
        <end position="21"/>
    </location>
</feature>
<proteinExistence type="predicted"/>
<evidence type="ECO:0000313" key="2">
    <source>
        <dbReference type="EMBL" id="MCP2169728.1"/>
    </source>
</evidence>
<sequence length="324" mass="33913">MRGGIVKPCLLVIGIAGVLLAACSAQPTPPAAPAASAKPAGGTAVTAGEIASAFTEFSAELAEGCPGGATGSACQDHIGALLVRVDAIRLLMQGTGNPEFYGDGITLAEQAETAGARGTESPDNQAAILSAVNELHSWMLKHVPGASVPATRVTTTRPPTPAEQLDALAREKGLTGGSRAEASDDVRRTCQALTEPSTRAGDQSEKSPAQWLADDVLTDDRRRQWTELGIPMLCPEHAPVLAAAKSGNYERFYGNGKYVVGVDIPPGVYQITGRVEDCYWERSAKDGDIIDNNFVNLATDIRVTIKPSDGGFTSQRCGVWKKVG</sequence>
<dbReference type="AlphaFoldDB" id="A0AAE3GLB6"/>
<keyword evidence="3" id="KW-1185">Reference proteome</keyword>
<comment type="caution">
    <text evidence="2">The sequence shown here is derived from an EMBL/GenBank/DDBJ whole genome shotgun (WGS) entry which is preliminary data.</text>
</comment>
<organism evidence="2 3">
    <name type="scientific">Goodfellowiella coeruleoviolacea</name>
    <dbReference type="NCBI Taxonomy" id="334858"/>
    <lineage>
        <taxon>Bacteria</taxon>
        <taxon>Bacillati</taxon>
        <taxon>Actinomycetota</taxon>
        <taxon>Actinomycetes</taxon>
        <taxon>Pseudonocardiales</taxon>
        <taxon>Pseudonocardiaceae</taxon>
        <taxon>Goodfellowiella</taxon>
    </lineage>
</organism>
<dbReference type="EMBL" id="JAMTCK010000020">
    <property type="protein sequence ID" value="MCP2169728.1"/>
    <property type="molecule type" value="Genomic_DNA"/>
</dbReference>
<dbReference type="PROSITE" id="PS51257">
    <property type="entry name" value="PROKAR_LIPOPROTEIN"/>
    <property type="match status" value="1"/>
</dbReference>